<comment type="caution">
    <text evidence="14">The sequence shown here is derived from an EMBL/GenBank/DDBJ whole genome shotgun (WGS) entry which is preliminary data.</text>
</comment>
<evidence type="ECO:0000256" key="9">
    <source>
        <dbReference type="ARBA" id="ARBA00023157"/>
    </source>
</evidence>
<feature type="domain" description="TNFR-Cys" evidence="13">
    <location>
        <begin position="205"/>
        <end position="245"/>
    </location>
</feature>
<dbReference type="AlphaFoldDB" id="A0A2B4RT63"/>
<evidence type="ECO:0000313" key="15">
    <source>
        <dbReference type="Proteomes" id="UP000225706"/>
    </source>
</evidence>
<dbReference type="Gene3D" id="2.60.220.30">
    <property type="match status" value="1"/>
</dbReference>
<dbReference type="Pfam" id="PF17217">
    <property type="entry name" value="UPA"/>
    <property type="match status" value="1"/>
</dbReference>
<feature type="disulfide bond" evidence="11">
    <location>
        <begin position="227"/>
        <end position="245"/>
    </location>
</feature>
<feature type="disulfide bond" evidence="11">
    <location>
        <begin position="224"/>
        <end position="237"/>
    </location>
</feature>
<evidence type="ECO:0000256" key="11">
    <source>
        <dbReference type="PROSITE-ProRule" id="PRU00206"/>
    </source>
</evidence>
<protein>
    <submittedName>
        <fullName evidence="14">Netrin receptor UNC5C</fullName>
    </submittedName>
</protein>
<keyword evidence="10" id="KW-0325">Glycoprotein</keyword>
<dbReference type="GO" id="GO:0009986">
    <property type="term" value="C:cell surface"/>
    <property type="evidence" value="ECO:0007669"/>
    <property type="project" value="TreeGrafter"/>
</dbReference>
<dbReference type="InterPro" id="IPR000488">
    <property type="entry name" value="Death_dom"/>
</dbReference>
<dbReference type="GO" id="GO:0015026">
    <property type="term" value="F:coreceptor activity"/>
    <property type="evidence" value="ECO:0007669"/>
    <property type="project" value="TreeGrafter"/>
</dbReference>
<dbReference type="GO" id="GO:0005035">
    <property type="term" value="F:death receptor activity"/>
    <property type="evidence" value="ECO:0007669"/>
    <property type="project" value="TreeGrafter"/>
</dbReference>
<feature type="transmembrane region" description="Helical" evidence="12">
    <location>
        <begin position="313"/>
        <end position="334"/>
    </location>
</feature>
<accession>A0A2B4RT63</accession>
<dbReference type="Gene3D" id="2.10.50.10">
    <property type="entry name" value="Tumor Necrosis Factor Receptor, subunit A, domain 2"/>
    <property type="match status" value="3"/>
</dbReference>
<dbReference type="Proteomes" id="UP000225706">
    <property type="component" value="Unassembled WGS sequence"/>
</dbReference>
<evidence type="ECO:0000256" key="6">
    <source>
        <dbReference type="ARBA" id="ARBA00022737"/>
    </source>
</evidence>
<dbReference type="OrthoDB" id="5986884at2759"/>
<dbReference type="SUPFAM" id="SSF47986">
    <property type="entry name" value="DEATH domain"/>
    <property type="match status" value="1"/>
</dbReference>
<evidence type="ECO:0000256" key="8">
    <source>
        <dbReference type="ARBA" id="ARBA00023136"/>
    </source>
</evidence>
<evidence type="ECO:0000256" key="5">
    <source>
        <dbReference type="ARBA" id="ARBA00022729"/>
    </source>
</evidence>
<dbReference type="InterPro" id="IPR001368">
    <property type="entry name" value="TNFR/NGFR_Cys_rich_reg"/>
</dbReference>
<feature type="repeat" description="TNFR-Cys" evidence="11">
    <location>
        <begin position="55"/>
        <end position="95"/>
    </location>
</feature>
<dbReference type="CDD" id="cd01670">
    <property type="entry name" value="Death"/>
    <property type="match status" value="1"/>
</dbReference>
<dbReference type="GO" id="GO:0006915">
    <property type="term" value="P:apoptotic process"/>
    <property type="evidence" value="ECO:0007669"/>
    <property type="project" value="UniProtKB-KW"/>
</dbReference>
<dbReference type="Gene3D" id="1.10.533.10">
    <property type="entry name" value="Death Domain, Fas"/>
    <property type="match status" value="1"/>
</dbReference>
<dbReference type="GO" id="GO:0007266">
    <property type="term" value="P:Rho protein signal transduction"/>
    <property type="evidence" value="ECO:0007669"/>
    <property type="project" value="TreeGrafter"/>
</dbReference>
<evidence type="ECO:0000259" key="13">
    <source>
        <dbReference type="PROSITE" id="PS50050"/>
    </source>
</evidence>
<dbReference type="SMART" id="SM00208">
    <property type="entry name" value="TNFR"/>
    <property type="match status" value="2"/>
</dbReference>
<comment type="caution">
    <text evidence="11">Lacks conserved residue(s) required for the propagation of feature annotation.</text>
</comment>
<evidence type="ECO:0000256" key="10">
    <source>
        <dbReference type="ARBA" id="ARBA00023180"/>
    </source>
</evidence>
<evidence type="ECO:0000256" key="2">
    <source>
        <dbReference type="ARBA" id="ARBA00009844"/>
    </source>
</evidence>
<feature type="disulfide bond" evidence="11">
    <location>
        <begin position="176"/>
        <end position="189"/>
    </location>
</feature>
<dbReference type="PANTHER" id="PTHR46605">
    <property type="entry name" value="TUMOR NECROSIS FACTOR RECEPTOR"/>
    <property type="match status" value="1"/>
</dbReference>
<comment type="subcellular location">
    <subcellularLocation>
        <location evidence="1">Membrane</location>
        <topology evidence="1">Single-pass membrane protein</topology>
    </subcellularLocation>
</comment>
<keyword evidence="9 11" id="KW-1015">Disulfide bond</keyword>
<keyword evidence="7 12" id="KW-1133">Transmembrane helix</keyword>
<dbReference type="Pfam" id="PF00020">
    <property type="entry name" value="TNFR_c6"/>
    <property type="match status" value="1"/>
</dbReference>
<keyword evidence="15" id="KW-1185">Reference proteome</keyword>
<keyword evidence="14" id="KW-0675">Receptor</keyword>
<dbReference type="EMBL" id="LSMT01000335">
    <property type="protein sequence ID" value="PFX19993.1"/>
    <property type="molecule type" value="Genomic_DNA"/>
</dbReference>
<evidence type="ECO:0000256" key="4">
    <source>
        <dbReference type="ARBA" id="ARBA00022703"/>
    </source>
</evidence>
<keyword evidence="4" id="KW-0053">Apoptosis</keyword>
<sequence length="789" mass="88207">MKLGVCTVCNYDEFEVEDVFSNVSCHKCPSCPPGMGLTPQCGSFVSYGEKVKCGLCELGKSYSSTNDISSCQPCGICSDHENIKRNCSLTNNSQCKHGCGKGFYFEELTGDCKPCSFCYSYLPNCNKTNDLEDGCKDMPFYKQCDANEIGCQLPKCRKDQYLVVTQERDSAHCKECKTCPAGTSLFPPCGNGTIIGSIDDTKCIKCSRGKTFSNKPSKQTCKPCSTCSVGQKELTPCNLTHDRVCGQCEKGFYGSDDTGCKPCSACCNDKDDVRIPECQNMAKNKQCSYTDRSITVCREQNRHRKLSQENSPIVIILSTVSGALLIIMVILVIIKRVKCRRSNRYQRSDSCAALLTPVEEAPQNESITLEDPTTHGSQKTLHFDKSGVLIQFNDASCFFNDSQGIRLEICCDGTSTHRQSDEVQLSPLIKFHPFGKQLSEQVQVRIPHSALVYLSNGWDIRLKCSVPHKESIVWKEENKFQVHNNEVSFQVDNLTSYVIIGKSRDNNKPTKKRFQCAVFGGVGTVGVDYTAYLYVFDDSESSFEKIMQAEESTGRTLLGSPQSLYIEIIRTSTKVKISVKQPVEGWIVGETRPEFITQASLKESYQTIPRAAIHFKHDNGRNRDFLCILELTAEDTTTTICAVASIREDPYGKFQGHQPGCVDDSYPIVNGRNLCDPLIINQDKPSPCLKDLPEEVLQALSEKLDMFLKGVGNWRHVATCLGFTEEEIQIFRNEMLTSDGSPCTVMLEALMEKSPQFTVAEFVHILQERKIQRFDAVEVLEPHLYNSRE</sequence>
<dbReference type="STRING" id="50429.A0A2B4RT63"/>
<feature type="disulfide bond" evidence="11">
    <location>
        <begin position="206"/>
        <end position="221"/>
    </location>
</feature>
<gene>
    <name evidence="14" type="primary">Unc5c</name>
    <name evidence="14" type="ORF">AWC38_SpisGene15578</name>
</gene>
<name>A0A2B4RT63_STYPI</name>
<evidence type="ECO:0000256" key="7">
    <source>
        <dbReference type="ARBA" id="ARBA00022989"/>
    </source>
</evidence>
<dbReference type="PANTHER" id="PTHR46605:SF2">
    <property type="entry name" value="TNFR-CYS DOMAIN-CONTAINING PROTEIN"/>
    <property type="match status" value="1"/>
</dbReference>
<evidence type="ECO:0000256" key="3">
    <source>
        <dbReference type="ARBA" id="ARBA00022692"/>
    </source>
</evidence>
<reference evidence="15" key="1">
    <citation type="journal article" date="2017" name="bioRxiv">
        <title>Comparative analysis of the genomes of Stylophora pistillata and Acropora digitifera provides evidence for extensive differences between species of corals.</title>
        <authorList>
            <person name="Voolstra C.R."/>
            <person name="Li Y."/>
            <person name="Liew Y.J."/>
            <person name="Baumgarten S."/>
            <person name="Zoccola D."/>
            <person name="Flot J.-F."/>
            <person name="Tambutte S."/>
            <person name="Allemand D."/>
            <person name="Aranda M."/>
        </authorList>
    </citation>
    <scope>NUCLEOTIDE SEQUENCE [LARGE SCALE GENOMIC DNA]</scope>
</reference>
<feature type="domain" description="TNFR-Cys" evidence="13">
    <location>
        <begin position="55"/>
        <end position="95"/>
    </location>
</feature>
<dbReference type="Pfam" id="PF00791">
    <property type="entry name" value="ZU5"/>
    <property type="match status" value="1"/>
</dbReference>
<evidence type="ECO:0000256" key="1">
    <source>
        <dbReference type="ARBA" id="ARBA00004167"/>
    </source>
</evidence>
<feature type="disulfide bond" evidence="11">
    <location>
        <begin position="56"/>
        <end position="71"/>
    </location>
</feature>
<feature type="disulfide bond" evidence="11">
    <location>
        <begin position="74"/>
        <end position="87"/>
    </location>
</feature>
<dbReference type="GO" id="GO:0048406">
    <property type="term" value="F:nerve growth factor binding"/>
    <property type="evidence" value="ECO:0007669"/>
    <property type="project" value="TreeGrafter"/>
</dbReference>
<dbReference type="InterPro" id="IPR033772">
    <property type="entry name" value="UPA"/>
</dbReference>
<comment type="similarity">
    <text evidence="2">Belongs to the unc-5 family.</text>
</comment>
<organism evidence="14 15">
    <name type="scientific">Stylophora pistillata</name>
    <name type="common">Smooth cauliflower coral</name>
    <dbReference type="NCBI Taxonomy" id="50429"/>
    <lineage>
        <taxon>Eukaryota</taxon>
        <taxon>Metazoa</taxon>
        <taxon>Cnidaria</taxon>
        <taxon>Anthozoa</taxon>
        <taxon>Hexacorallia</taxon>
        <taxon>Scleractinia</taxon>
        <taxon>Astrocoeniina</taxon>
        <taxon>Pocilloporidae</taxon>
        <taxon>Stylophora</taxon>
    </lineage>
</organism>
<feature type="domain" description="TNFR-Cys" evidence="13">
    <location>
        <begin position="155"/>
        <end position="203"/>
    </location>
</feature>
<keyword evidence="6" id="KW-0677">Repeat</keyword>
<feature type="repeat" description="TNFR-Cys" evidence="11">
    <location>
        <begin position="205"/>
        <end position="245"/>
    </location>
</feature>
<dbReference type="InterPro" id="IPR011029">
    <property type="entry name" value="DEATH-like_dom_sf"/>
</dbReference>
<dbReference type="InterPro" id="IPR000906">
    <property type="entry name" value="ZU5_dom"/>
</dbReference>
<feature type="repeat" description="TNFR-Cys" evidence="11">
    <location>
        <begin position="155"/>
        <end position="203"/>
    </location>
</feature>
<keyword evidence="5" id="KW-0732">Signal</keyword>
<dbReference type="GO" id="GO:0005886">
    <property type="term" value="C:plasma membrane"/>
    <property type="evidence" value="ECO:0007669"/>
    <property type="project" value="TreeGrafter"/>
</dbReference>
<dbReference type="PROSITE" id="PS50050">
    <property type="entry name" value="TNFR_NGFR_2"/>
    <property type="match status" value="3"/>
</dbReference>
<keyword evidence="8 12" id="KW-0472">Membrane</keyword>
<evidence type="ECO:0000313" key="14">
    <source>
        <dbReference type="EMBL" id="PFX19993.1"/>
    </source>
</evidence>
<proteinExistence type="inferred from homology"/>
<evidence type="ECO:0000256" key="12">
    <source>
        <dbReference type="SAM" id="Phobius"/>
    </source>
</evidence>
<keyword evidence="3 12" id="KW-0812">Transmembrane</keyword>
<feature type="disulfide bond" evidence="11">
    <location>
        <begin position="77"/>
        <end position="95"/>
    </location>
</feature>
<dbReference type="PROSITE" id="PS00652">
    <property type="entry name" value="TNFR_NGFR_1"/>
    <property type="match status" value="2"/>
</dbReference>
<dbReference type="Pfam" id="PF00531">
    <property type="entry name" value="Death"/>
    <property type="match status" value="1"/>
</dbReference>
<dbReference type="InterPro" id="IPR052302">
    <property type="entry name" value="Neurotrophin_rcpt-DD"/>
</dbReference>